<dbReference type="InterPro" id="IPR000073">
    <property type="entry name" value="AB_hydrolase_1"/>
</dbReference>
<comment type="caution">
    <text evidence="3">The sequence shown here is derived from an EMBL/GenBank/DDBJ whole genome shotgun (WGS) entry which is preliminary data.</text>
</comment>
<dbReference type="InterPro" id="IPR014729">
    <property type="entry name" value="Rossmann-like_a/b/a_fold"/>
</dbReference>
<protein>
    <recommendedName>
        <fullName evidence="5">Photolyase/cryptochrome alpha/beta domain-containing protein</fullName>
    </recommendedName>
</protein>
<accession>A0AA38GFI9</accession>
<dbReference type="OMA" id="MLKEHCA"/>
<dbReference type="Gene3D" id="3.40.50.620">
    <property type="entry name" value="HUPs"/>
    <property type="match status" value="1"/>
</dbReference>
<evidence type="ECO:0000259" key="2">
    <source>
        <dbReference type="Pfam" id="PF12697"/>
    </source>
</evidence>
<dbReference type="Pfam" id="PF12697">
    <property type="entry name" value="Abhydrolase_6"/>
    <property type="match status" value="1"/>
</dbReference>
<sequence length="740" mass="84521">MFAHCHRFQCVIASAPIPRLIRTTKYHHPVPTLFRPTQHYQFNDRLCLHVTLNDSVNLSLISRRENTRAAATQRSHSEKEEKEVALLWFKHDLRLDDHPGLVQASQYKTLIPVYVFDRYICSRLSSQMLEMLIDAVQNLKQLLRDQSSDLTIRYGRSEDILLELMKEVNATHIITEEELEYDWLNLVHSVSKSLATVSGEIPRFIFWQAHMFEFENWKEIPDSYKDFQKMRKPSVAPLSCPSLPVLLLDVDRGELPKLNTFRGNAEGNSCPQFKEDWGSIKSKSASSILEALKNNDLKEAKTTQTFRDEHTQNKGPLFFSHEAADQMAIGAGTTTALNALDGYLRYLEATWRDDWQKVHDRVRPTETRLGASFRALFGCALSLGTISRRRVYYEALKYERERNAGWLSPLGYSAFTIAAAVEDSIASEWYWLLAQKSQQQGINKGLSIRTWKWRGHLVQYTTAGKEGPAVVLVHGFGAFWEHYRDNIIAISKTGYRVWAITLLGFGRSEKPNIVYTELLWAELLRDFIIDVVGEPTHIVGNSFGGYLISLVARLWPALVKSLVLSNPSGTVVPNYSSIAYLKPNPNSTVSQLGSRFLLFYLRIMAGRLLKKYYPINPERADEWLLGEISRASYDPNSVVVMESIIDLKLSLPINYLLDSYNKKVLLIQGEKDPLYQSKLRSTMLKQQCDNIVVRSVDAGHCPHDEIPDEVNSIIDNWVKQIEESGNSTIAEGENVYEFMS</sequence>
<dbReference type="PRINTS" id="PR00111">
    <property type="entry name" value="ABHYDROLASE"/>
</dbReference>
<proteinExistence type="predicted"/>
<dbReference type="InterPro" id="IPR000639">
    <property type="entry name" value="Epox_hydrolase-like"/>
</dbReference>
<keyword evidence="4" id="KW-1185">Reference proteome</keyword>
<feature type="domain" description="Photolyase/cryptochrome alpha/beta" evidence="1">
    <location>
        <begin position="86"/>
        <end position="232"/>
    </location>
</feature>
<feature type="domain" description="AB hydrolase-1" evidence="2">
    <location>
        <begin position="470"/>
        <end position="711"/>
    </location>
</feature>
<evidence type="ECO:0008006" key="5">
    <source>
        <dbReference type="Google" id="ProtNLM"/>
    </source>
</evidence>
<dbReference type="SUPFAM" id="SSF53474">
    <property type="entry name" value="alpha/beta-Hydrolases"/>
    <property type="match status" value="1"/>
</dbReference>
<dbReference type="Gene3D" id="1.25.40.80">
    <property type="match status" value="1"/>
</dbReference>
<dbReference type="InterPro" id="IPR006050">
    <property type="entry name" value="DNA_photolyase_N"/>
</dbReference>
<gene>
    <name evidence="3" type="ORF">KI387_015158</name>
</gene>
<dbReference type="Proteomes" id="UP000824469">
    <property type="component" value="Unassembled WGS sequence"/>
</dbReference>
<dbReference type="Gene3D" id="3.40.50.1820">
    <property type="entry name" value="alpha/beta hydrolase"/>
    <property type="match status" value="1"/>
</dbReference>
<evidence type="ECO:0000259" key="1">
    <source>
        <dbReference type="Pfam" id="PF00875"/>
    </source>
</evidence>
<feature type="non-terminal residue" evidence="3">
    <location>
        <position position="1"/>
    </location>
</feature>
<reference evidence="3 4" key="1">
    <citation type="journal article" date="2021" name="Nat. Plants">
        <title>The Taxus genome provides insights into paclitaxel biosynthesis.</title>
        <authorList>
            <person name="Xiong X."/>
            <person name="Gou J."/>
            <person name="Liao Q."/>
            <person name="Li Y."/>
            <person name="Zhou Q."/>
            <person name="Bi G."/>
            <person name="Li C."/>
            <person name="Du R."/>
            <person name="Wang X."/>
            <person name="Sun T."/>
            <person name="Guo L."/>
            <person name="Liang H."/>
            <person name="Lu P."/>
            <person name="Wu Y."/>
            <person name="Zhang Z."/>
            <person name="Ro D.K."/>
            <person name="Shang Y."/>
            <person name="Huang S."/>
            <person name="Yan J."/>
        </authorList>
    </citation>
    <scope>NUCLEOTIDE SEQUENCE [LARGE SCALE GENOMIC DNA]</scope>
    <source>
        <strain evidence="3">Ta-2019</strain>
    </source>
</reference>
<dbReference type="SUPFAM" id="SSF52425">
    <property type="entry name" value="Cryptochrome/photolyase, N-terminal domain"/>
    <property type="match status" value="1"/>
</dbReference>
<evidence type="ECO:0000313" key="4">
    <source>
        <dbReference type="Proteomes" id="UP000824469"/>
    </source>
</evidence>
<dbReference type="PANTHER" id="PTHR47832">
    <property type="entry name" value="DNA PHOTOLYASE"/>
    <property type="match status" value="1"/>
</dbReference>
<evidence type="ECO:0000313" key="3">
    <source>
        <dbReference type="EMBL" id="KAH9320519.1"/>
    </source>
</evidence>
<dbReference type="Pfam" id="PF00875">
    <property type="entry name" value="DNA_photolyase"/>
    <property type="match status" value="1"/>
</dbReference>
<dbReference type="PRINTS" id="PR00412">
    <property type="entry name" value="EPOXHYDRLASE"/>
</dbReference>
<dbReference type="GO" id="GO:0003824">
    <property type="term" value="F:catalytic activity"/>
    <property type="evidence" value="ECO:0007669"/>
    <property type="project" value="InterPro"/>
</dbReference>
<dbReference type="InterPro" id="IPR036155">
    <property type="entry name" value="Crypto/Photolyase_N_sf"/>
</dbReference>
<dbReference type="AlphaFoldDB" id="A0AA38GFI9"/>
<dbReference type="PANTHER" id="PTHR47832:SF1">
    <property type="entry name" value="DNA PHOTOLYASE"/>
    <property type="match status" value="1"/>
</dbReference>
<dbReference type="InterPro" id="IPR029058">
    <property type="entry name" value="AB_hydrolase_fold"/>
</dbReference>
<dbReference type="EMBL" id="JAHRHJ020000003">
    <property type="protein sequence ID" value="KAH9320519.1"/>
    <property type="molecule type" value="Genomic_DNA"/>
</dbReference>
<organism evidence="3 4">
    <name type="scientific">Taxus chinensis</name>
    <name type="common">Chinese yew</name>
    <name type="synonym">Taxus wallichiana var. chinensis</name>
    <dbReference type="NCBI Taxonomy" id="29808"/>
    <lineage>
        <taxon>Eukaryota</taxon>
        <taxon>Viridiplantae</taxon>
        <taxon>Streptophyta</taxon>
        <taxon>Embryophyta</taxon>
        <taxon>Tracheophyta</taxon>
        <taxon>Spermatophyta</taxon>
        <taxon>Pinopsida</taxon>
        <taxon>Pinidae</taxon>
        <taxon>Conifers II</taxon>
        <taxon>Cupressales</taxon>
        <taxon>Taxaceae</taxon>
        <taxon>Taxus</taxon>
    </lineage>
</organism>
<name>A0AA38GFI9_TAXCH</name>